<organism evidence="1 2">
    <name type="scientific">Aphanocapsa feldmannii 277cI</name>
    <dbReference type="NCBI Taxonomy" id="2507554"/>
    <lineage>
        <taxon>Bacteria</taxon>
        <taxon>Bacillati</taxon>
        <taxon>Cyanobacteriota</taxon>
        <taxon>Cyanophyceae</taxon>
        <taxon>Oscillatoriophycideae</taxon>
        <taxon>Chroococcales</taxon>
        <taxon>Microcystaceae</taxon>
        <taxon>Aphanocapsa</taxon>
    </lineage>
</organism>
<gene>
    <name evidence="1" type="ORF">ERJ68_01650</name>
</gene>
<dbReference type="InterPro" id="IPR035903">
    <property type="entry name" value="HesB-like_dom_sf"/>
</dbReference>
<dbReference type="SUPFAM" id="SSF89360">
    <property type="entry name" value="HesB-like domain"/>
    <property type="match status" value="1"/>
</dbReference>
<reference evidence="1 2" key="1">
    <citation type="journal article" date="2019" name="mSystems">
        <title>Life at home and on the roam: Genomic adaptions reflect the dual lifestyle of an intracellular, facultative symbiont.</title>
        <authorList>
            <person name="Burgsdorf I."/>
        </authorList>
    </citation>
    <scope>NUCLEOTIDE SEQUENCE [LARGE SCALE GENOMIC DNA]</scope>
    <source>
        <strain evidence="1">277cI</strain>
    </source>
</reference>
<evidence type="ECO:0000313" key="1">
    <source>
        <dbReference type="EMBL" id="TGH27066.1"/>
    </source>
</evidence>
<dbReference type="AlphaFoldDB" id="A0A524RV65"/>
<feature type="non-terminal residue" evidence="1">
    <location>
        <position position="105"/>
    </location>
</feature>
<sequence length="105" mass="10779">MTSAASFQLSAAAAAELCRQAAQTQRHNVATLALHAGDCAAWVLDVRPGIDEGIAIARGDGITLHAAACHLEHIRGLSLDYRGDLRGGGFVLQGPADVEICACGA</sequence>
<proteinExistence type="predicted"/>
<dbReference type="Proteomes" id="UP000315454">
    <property type="component" value="Unassembled WGS sequence"/>
</dbReference>
<evidence type="ECO:0000313" key="2">
    <source>
        <dbReference type="Proteomes" id="UP000315454"/>
    </source>
</evidence>
<accession>A0A524RV65</accession>
<dbReference type="EMBL" id="SRMN01000015">
    <property type="protein sequence ID" value="TGH27066.1"/>
    <property type="molecule type" value="Genomic_DNA"/>
</dbReference>
<name>A0A524RV65_9CHRO</name>
<protein>
    <submittedName>
        <fullName evidence="1">AIR synthase</fullName>
    </submittedName>
</protein>
<dbReference type="Gene3D" id="2.60.300.12">
    <property type="entry name" value="HesB-like domain"/>
    <property type="match status" value="1"/>
</dbReference>
<comment type="caution">
    <text evidence="1">The sequence shown here is derived from an EMBL/GenBank/DDBJ whole genome shotgun (WGS) entry which is preliminary data.</text>
</comment>